<evidence type="ECO:0000313" key="3">
    <source>
        <dbReference type="Proteomes" id="UP001209540"/>
    </source>
</evidence>
<organism evidence="2 3">
    <name type="scientific">Phascolomyces articulosus</name>
    <dbReference type="NCBI Taxonomy" id="60185"/>
    <lineage>
        <taxon>Eukaryota</taxon>
        <taxon>Fungi</taxon>
        <taxon>Fungi incertae sedis</taxon>
        <taxon>Mucoromycota</taxon>
        <taxon>Mucoromycotina</taxon>
        <taxon>Mucoromycetes</taxon>
        <taxon>Mucorales</taxon>
        <taxon>Lichtheimiaceae</taxon>
        <taxon>Phascolomyces</taxon>
    </lineage>
</organism>
<comment type="caution">
    <text evidence="2">The sequence shown here is derived from an EMBL/GenBank/DDBJ whole genome shotgun (WGS) entry which is preliminary data.</text>
</comment>
<sequence length="292" mass="32969">MDKKNNKSSNSLLSEQKIVLTGTETEEQARAAEQVHIQVPEVPKFVSFHEQRVHMKQKLAAGFRLMAYYGHDEGLAGHITFRDPEYPDLYWVNPLAKYFGHIKASDLILMDNQGKIVRGRTIINKAAFMIHGAIHEARPDITCAVHTHTRFGRTFSAFGRKLLPISQDAAIFFEDHSVYDNFGGVVFAREEGQRLSKALGPTNKALILQNHGLLTTGKTVDEAIYWFLLMERCCESQILAEAACPNGWKDLKIINTKVARGVKCNTGDPRSGYMKYQPLFQMITKLQPDCLE</sequence>
<dbReference type="PANTHER" id="PTHR10672">
    <property type="entry name" value="ADDUCIN"/>
    <property type="match status" value="1"/>
</dbReference>
<dbReference type="Gene3D" id="3.40.225.10">
    <property type="entry name" value="Class II aldolase/adducin N-terminal domain"/>
    <property type="match status" value="1"/>
</dbReference>
<dbReference type="EMBL" id="JAIXMP010000010">
    <property type="protein sequence ID" value="KAI9266467.1"/>
    <property type="molecule type" value="Genomic_DNA"/>
</dbReference>
<dbReference type="InterPro" id="IPR036409">
    <property type="entry name" value="Aldolase_II/adducin_N_sf"/>
</dbReference>
<dbReference type="FunFam" id="3.40.225.10:FF:000009">
    <property type="entry name" value="Class II aldolase/adducin N-terminal"/>
    <property type="match status" value="1"/>
</dbReference>
<dbReference type="AlphaFoldDB" id="A0AAD5PGT6"/>
<protein>
    <submittedName>
        <fullName evidence="2">Class II aldolase/adducin N-terminal</fullName>
    </submittedName>
</protein>
<dbReference type="InterPro" id="IPR001303">
    <property type="entry name" value="Aldolase_II/adducin_N"/>
</dbReference>
<feature type="domain" description="Class II aldolase/adducin N-terminal" evidence="1">
    <location>
        <begin position="57"/>
        <end position="238"/>
    </location>
</feature>
<evidence type="ECO:0000313" key="2">
    <source>
        <dbReference type="EMBL" id="KAI9266467.1"/>
    </source>
</evidence>
<dbReference type="Proteomes" id="UP001209540">
    <property type="component" value="Unassembled WGS sequence"/>
</dbReference>
<reference evidence="2" key="1">
    <citation type="journal article" date="2022" name="IScience">
        <title>Evolution of zygomycete secretomes and the origins of terrestrial fungal ecologies.</title>
        <authorList>
            <person name="Chang Y."/>
            <person name="Wang Y."/>
            <person name="Mondo S."/>
            <person name="Ahrendt S."/>
            <person name="Andreopoulos W."/>
            <person name="Barry K."/>
            <person name="Beard J."/>
            <person name="Benny G.L."/>
            <person name="Blankenship S."/>
            <person name="Bonito G."/>
            <person name="Cuomo C."/>
            <person name="Desiro A."/>
            <person name="Gervers K.A."/>
            <person name="Hundley H."/>
            <person name="Kuo A."/>
            <person name="LaButti K."/>
            <person name="Lang B.F."/>
            <person name="Lipzen A."/>
            <person name="O'Donnell K."/>
            <person name="Pangilinan J."/>
            <person name="Reynolds N."/>
            <person name="Sandor L."/>
            <person name="Smith M.E."/>
            <person name="Tsang A."/>
            <person name="Grigoriev I.V."/>
            <person name="Stajich J.E."/>
            <person name="Spatafora J.W."/>
        </authorList>
    </citation>
    <scope>NUCLEOTIDE SEQUENCE</scope>
    <source>
        <strain evidence="2">RSA 2281</strain>
    </source>
</reference>
<dbReference type="InterPro" id="IPR051017">
    <property type="entry name" value="Aldolase-II_Adducin_sf"/>
</dbReference>
<dbReference type="Pfam" id="PF00596">
    <property type="entry name" value="Aldolase_II"/>
    <property type="match status" value="1"/>
</dbReference>
<evidence type="ECO:0000259" key="1">
    <source>
        <dbReference type="SMART" id="SM01007"/>
    </source>
</evidence>
<dbReference type="PANTHER" id="PTHR10672:SF39">
    <property type="entry name" value="CLASS II ALDOLASE_ADDUCIN N-TERMINAL DOMAIN-CONTAINING PROTEIN"/>
    <property type="match status" value="1"/>
</dbReference>
<name>A0AAD5PGT6_9FUNG</name>
<dbReference type="NCBIfam" id="NF004855">
    <property type="entry name" value="PRK06208.1"/>
    <property type="match status" value="1"/>
</dbReference>
<dbReference type="GO" id="GO:0005856">
    <property type="term" value="C:cytoskeleton"/>
    <property type="evidence" value="ECO:0007669"/>
    <property type="project" value="TreeGrafter"/>
</dbReference>
<dbReference type="SUPFAM" id="SSF53639">
    <property type="entry name" value="AraD/HMP-PK domain-like"/>
    <property type="match status" value="1"/>
</dbReference>
<proteinExistence type="predicted"/>
<gene>
    <name evidence="2" type="ORF">BDA99DRAFT_505732</name>
</gene>
<dbReference type="GO" id="GO:0051015">
    <property type="term" value="F:actin filament binding"/>
    <property type="evidence" value="ECO:0007669"/>
    <property type="project" value="TreeGrafter"/>
</dbReference>
<keyword evidence="3" id="KW-1185">Reference proteome</keyword>
<reference evidence="2" key="2">
    <citation type="submission" date="2023-02" db="EMBL/GenBank/DDBJ databases">
        <authorList>
            <consortium name="DOE Joint Genome Institute"/>
            <person name="Mondo S.J."/>
            <person name="Chang Y."/>
            <person name="Wang Y."/>
            <person name="Ahrendt S."/>
            <person name="Andreopoulos W."/>
            <person name="Barry K."/>
            <person name="Beard J."/>
            <person name="Benny G.L."/>
            <person name="Blankenship S."/>
            <person name="Bonito G."/>
            <person name="Cuomo C."/>
            <person name="Desiro A."/>
            <person name="Gervers K.A."/>
            <person name="Hundley H."/>
            <person name="Kuo A."/>
            <person name="LaButti K."/>
            <person name="Lang B.F."/>
            <person name="Lipzen A."/>
            <person name="O'Donnell K."/>
            <person name="Pangilinan J."/>
            <person name="Reynolds N."/>
            <person name="Sandor L."/>
            <person name="Smith M.W."/>
            <person name="Tsang A."/>
            <person name="Grigoriev I.V."/>
            <person name="Stajich J.E."/>
            <person name="Spatafora J.W."/>
        </authorList>
    </citation>
    <scope>NUCLEOTIDE SEQUENCE</scope>
    <source>
        <strain evidence="2">RSA 2281</strain>
    </source>
</reference>
<accession>A0AAD5PGT6</accession>
<dbReference type="SMART" id="SM01007">
    <property type="entry name" value="Aldolase_II"/>
    <property type="match status" value="1"/>
</dbReference>